<reference evidence="1" key="1">
    <citation type="journal article" date="2015" name="Nature">
        <title>Complex archaea that bridge the gap between prokaryotes and eukaryotes.</title>
        <authorList>
            <person name="Spang A."/>
            <person name="Saw J.H."/>
            <person name="Jorgensen S.L."/>
            <person name="Zaremba-Niedzwiedzka K."/>
            <person name="Martijn J."/>
            <person name="Lind A.E."/>
            <person name="van Eijk R."/>
            <person name="Schleper C."/>
            <person name="Guy L."/>
            <person name="Ettema T.J."/>
        </authorList>
    </citation>
    <scope>NUCLEOTIDE SEQUENCE</scope>
</reference>
<proteinExistence type="predicted"/>
<sequence>MSSVRQLWIYETTDRYMVSTINWMVYHQPKNKRAKIR</sequence>
<dbReference type="AlphaFoldDB" id="A0A0F8VRV0"/>
<accession>A0A0F8VRV0</accession>
<name>A0A0F8VRV0_9ZZZZ</name>
<protein>
    <submittedName>
        <fullName evidence="1">Uncharacterized protein</fullName>
    </submittedName>
</protein>
<evidence type="ECO:0000313" key="1">
    <source>
        <dbReference type="EMBL" id="KKK47078.1"/>
    </source>
</evidence>
<feature type="non-terminal residue" evidence="1">
    <location>
        <position position="37"/>
    </location>
</feature>
<comment type="caution">
    <text evidence="1">The sequence shown here is derived from an EMBL/GenBank/DDBJ whole genome shotgun (WGS) entry which is preliminary data.</text>
</comment>
<dbReference type="EMBL" id="LAZR01069761">
    <property type="protein sequence ID" value="KKK47078.1"/>
    <property type="molecule type" value="Genomic_DNA"/>
</dbReference>
<organism evidence="1">
    <name type="scientific">marine sediment metagenome</name>
    <dbReference type="NCBI Taxonomy" id="412755"/>
    <lineage>
        <taxon>unclassified sequences</taxon>
        <taxon>metagenomes</taxon>
        <taxon>ecological metagenomes</taxon>
    </lineage>
</organism>
<gene>
    <name evidence="1" type="ORF">LCGC14_3158850</name>
</gene>